<evidence type="ECO:0000313" key="3">
    <source>
        <dbReference type="Proteomes" id="UP000225706"/>
    </source>
</evidence>
<organism evidence="2 3">
    <name type="scientific">Stylophora pistillata</name>
    <name type="common">Smooth cauliflower coral</name>
    <dbReference type="NCBI Taxonomy" id="50429"/>
    <lineage>
        <taxon>Eukaryota</taxon>
        <taxon>Metazoa</taxon>
        <taxon>Cnidaria</taxon>
        <taxon>Anthozoa</taxon>
        <taxon>Hexacorallia</taxon>
        <taxon>Scleractinia</taxon>
        <taxon>Astrocoeniina</taxon>
        <taxon>Pocilloporidae</taxon>
        <taxon>Stylophora</taxon>
    </lineage>
</organism>
<name>A0A2B4SZ73_STYPI</name>
<keyword evidence="3" id="KW-1185">Reference proteome</keyword>
<evidence type="ECO:0000256" key="1">
    <source>
        <dbReference type="SAM" id="MobiDB-lite"/>
    </source>
</evidence>
<sequence>MSSYKPPTANFQVRKEDSDPDHPKSKKSSDVDGTLLYLTDVTKRDQVKALKMKFYQKNTAKENMPRFEAQASYLAQHGNKRDLRPLLNRRRRYSFPEGAEKVTLEAHINEEVKGDDDVKLDLKISDEFEGSVRVNTEFLHLPSIIKEDANSSHTLAVSGRGSETKSGRFSFDNESRMEGNPAQQTLSVGTQEISLEKDLTSKIKDFLQKPQPRASTLSLRMKKFPDIKLHGEVSGNVYTSGALEQFKTVPINTDTCPLMSHFLKDRKWYYQDKSGKCRYLRVPESPTPPVSYVFAKDELPDSVNDPQDHGVTEKDIDENKARDRSKVDHKEDIVAKSLEDLKDGAVDKRSIQARSLPRTFFVKRSDQSPRYNIGTSKWSPQSLSSNKSTDRTQGLLEAKIIPESRATTPKTPLMETADDDQHEMENYGKVVQRIRFDCIETKTSVSAPIDLVGDYSSWKAKEDEGSTGDNEGADRVQSQCGLVEKPNEVACEEKKRYAQGRSPRARRKLTSNSKVKVDHRPKSRIPPQKHGPIANDALCSNPGDELIDLKVKAFLRKHQPKASHGSLKVKASKHKRPLHPAIANRLRERRSYERIAVNTDTCPSSNIVTQDRSWYYQDRTGKCRYLRVPESPVPPVEWVFKRTPSP</sequence>
<reference evidence="3" key="1">
    <citation type="journal article" date="2017" name="bioRxiv">
        <title>Comparative analysis of the genomes of Stylophora pistillata and Acropora digitifera provides evidence for extensive differences between species of corals.</title>
        <authorList>
            <person name="Voolstra C.R."/>
            <person name="Li Y."/>
            <person name="Liew Y.J."/>
            <person name="Baumgarten S."/>
            <person name="Zoccola D."/>
            <person name="Flot J.-F."/>
            <person name="Tambutte S."/>
            <person name="Allemand D."/>
            <person name="Aranda M."/>
        </authorList>
    </citation>
    <scope>NUCLEOTIDE SEQUENCE [LARGE SCALE GENOMIC DNA]</scope>
</reference>
<gene>
    <name evidence="2" type="ORF">AWC38_SpisGene1418</name>
</gene>
<accession>A0A2B4SZ73</accession>
<feature type="compositionally biased region" description="Polar residues" evidence="1">
    <location>
        <begin position="371"/>
        <end position="387"/>
    </location>
</feature>
<feature type="compositionally biased region" description="Polar residues" evidence="1">
    <location>
        <begin position="1"/>
        <end position="11"/>
    </location>
</feature>
<feature type="region of interest" description="Disordered" evidence="1">
    <location>
        <begin position="493"/>
        <end position="535"/>
    </location>
</feature>
<proteinExistence type="predicted"/>
<feature type="compositionally biased region" description="Basic and acidic residues" evidence="1">
    <location>
        <begin position="13"/>
        <end position="30"/>
    </location>
</feature>
<comment type="caution">
    <text evidence="2">The sequence shown here is derived from an EMBL/GenBank/DDBJ whole genome shotgun (WGS) entry which is preliminary data.</text>
</comment>
<protein>
    <submittedName>
        <fullName evidence="2">Uncharacterized protein</fullName>
    </submittedName>
</protein>
<dbReference type="EMBL" id="LSMT01000009">
    <property type="protein sequence ID" value="PFX33737.1"/>
    <property type="molecule type" value="Genomic_DNA"/>
</dbReference>
<dbReference type="AlphaFoldDB" id="A0A2B4SZ73"/>
<dbReference type="Proteomes" id="UP000225706">
    <property type="component" value="Unassembled WGS sequence"/>
</dbReference>
<feature type="region of interest" description="Disordered" evidence="1">
    <location>
        <begin position="1"/>
        <end position="33"/>
    </location>
</feature>
<feature type="compositionally biased region" description="Basic and acidic residues" evidence="1">
    <location>
        <begin position="306"/>
        <end position="328"/>
    </location>
</feature>
<feature type="region of interest" description="Disordered" evidence="1">
    <location>
        <begin position="299"/>
        <end position="328"/>
    </location>
</feature>
<feature type="region of interest" description="Disordered" evidence="1">
    <location>
        <begin position="371"/>
        <end position="391"/>
    </location>
</feature>
<feature type="region of interest" description="Disordered" evidence="1">
    <location>
        <begin position="459"/>
        <end position="481"/>
    </location>
</feature>
<evidence type="ECO:0000313" key="2">
    <source>
        <dbReference type="EMBL" id="PFX33737.1"/>
    </source>
</evidence>